<evidence type="ECO:0000313" key="2">
    <source>
        <dbReference type="Proteomes" id="UP000197138"/>
    </source>
</evidence>
<gene>
    <name evidence="1" type="ORF">CDL15_Pgr026272</name>
</gene>
<dbReference type="Proteomes" id="UP000197138">
    <property type="component" value="Unassembled WGS sequence"/>
</dbReference>
<dbReference type="AlphaFoldDB" id="A0A218XWX2"/>
<organism evidence="1 2">
    <name type="scientific">Punica granatum</name>
    <name type="common">Pomegranate</name>
    <dbReference type="NCBI Taxonomy" id="22663"/>
    <lineage>
        <taxon>Eukaryota</taxon>
        <taxon>Viridiplantae</taxon>
        <taxon>Streptophyta</taxon>
        <taxon>Embryophyta</taxon>
        <taxon>Tracheophyta</taxon>
        <taxon>Spermatophyta</taxon>
        <taxon>Magnoliopsida</taxon>
        <taxon>eudicotyledons</taxon>
        <taxon>Gunneridae</taxon>
        <taxon>Pentapetalae</taxon>
        <taxon>rosids</taxon>
        <taxon>malvids</taxon>
        <taxon>Myrtales</taxon>
        <taxon>Lythraceae</taxon>
        <taxon>Punica</taxon>
    </lineage>
</organism>
<dbReference type="EMBL" id="MTKT01000676">
    <property type="protein sequence ID" value="OWM89109.1"/>
    <property type="molecule type" value="Genomic_DNA"/>
</dbReference>
<accession>A0A218XWX2</accession>
<comment type="caution">
    <text evidence="1">The sequence shown here is derived from an EMBL/GenBank/DDBJ whole genome shotgun (WGS) entry which is preliminary data.</text>
</comment>
<protein>
    <submittedName>
        <fullName evidence="1">Uncharacterized protein</fullName>
    </submittedName>
</protein>
<proteinExistence type="predicted"/>
<sequence length="126" mass="13606">MDCEISFEDFILGIGINGTRLANHPASSFLKKDLRKCARKRHGRLPDELCDAQALARWVAICTGALPCGLRGARTLARRVLHALWIAGCTGACQACFAICKGALPCGLRVARALARCVLQYAQAHT</sequence>
<reference evidence="2" key="1">
    <citation type="journal article" date="2017" name="Plant J.">
        <title>The pomegranate (Punica granatum L.) genome and the genomics of punicalagin biosynthesis.</title>
        <authorList>
            <person name="Qin G."/>
            <person name="Xu C."/>
            <person name="Ming R."/>
            <person name="Tang H."/>
            <person name="Guyot R."/>
            <person name="Kramer E.M."/>
            <person name="Hu Y."/>
            <person name="Yi X."/>
            <person name="Qi Y."/>
            <person name="Xu X."/>
            <person name="Gao Z."/>
            <person name="Pan H."/>
            <person name="Jian J."/>
            <person name="Tian Y."/>
            <person name="Yue Z."/>
            <person name="Xu Y."/>
        </authorList>
    </citation>
    <scope>NUCLEOTIDE SEQUENCE [LARGE SCALE GENOMIC DNA]</scope>
    <source>
        <strain evidence="2">cv. Dabenzi</strain>
    </source>
</reference>
<evidence type="ECO:0000313" key="1">
    <source>
        <dbReference type="EMBL" id="OWM89109.1"/>
    </source>
</evidence>
<name>A0A218XWX2_PUNGR</name>